<organism evidence="2 3">
    <name type="scientific">Zizania palustris</name>
    <name type="common">Northern wild rice</name>
    <dbReference type="NCBI Taxonomy" id="103762"/>
    <lineage>
        <taxon>Eukaryota</taxon>
        <taxon>Viridiplantae</taxon>
        <taxon>Streptophyta</taxon>
        <taxon>Embryophyta</taxon>
        <taxon>Tracheophyta</taxon>
        <taxon>Spermatophyta</taxon>
        <taxon>Magnoliopsida</taxon>
        <taxon>Liliopsida</taxon>
        <taxon>Poales</taxon>
        <taxon>Poaceae</taxon>
        <taxon>BOP clade</taxon>
        <taxon>Oryzoideae</taxon>
        <taxon>Oryzeae</taxon>
        <taxon>Zizaniinae</taxon>
        <taxon>Zizania</taxon>
    </lineage>
</organism>
<sequence length="102" mass="10892">MPLPAIVRPVVAFSSAPPCHRQVGRRLRLSVAASTGLCHSVVASTCLPAAATVLRHSVAAFSSAPPRHRQDDRRLRLSITASASPSPPRHHRTGRCLSSPRC</sequence>
<feature type="region of interest" description="Disordered" evidence="1">
    <location>
        <begin position="79"/>
        <end position="102"/>
    </location>
</feature>
<gene>
    <name evidence="2" type="ORF">GUJ93_ZPchr0001g33153</name>
</gene>
<dbReference type="AlphaFoldDB" id="A0A8J5S4W1"/>
<evidence type="ECO:0000256" key="1">
    <source>
        <dbReference type="SAM" id="MobiDB-lite"/>
    </source>
</evidence>
<reference evidence="2" key="2">
    <citation type="submission" date="2021-02" db="EMBL/GenBank/DDBJ databases">
        <authorList>
            <person name="Kimball J.A."/>
            <person name="Haas M.W."/>
            <person name="Macchietto M."/>
            <person name="Kono T."/>
            <person name="Duquette J."/>
            <person name="Shao M."/>
        </authorList>
    </citation>
    <scope>NUCLEOTIDE SEQUENCE</scope>
    <source>
        <tissue evidence="2">Fresh leaf tissue</tissue>
    </source>
</reference>
<evidence type="ECO:0000313" key="2">
    <source>
        <dbReference type="EMBL" id="KAG8055195.1"/>
    </source>
</evidence>
<reference evidence="2" key="1">
    <citation type="journal article" date="2021" name="bioRxiv">
        <title>Whole Genome Assembly and Annotation of Northern Wild Rice, Zizania palustris L., Supports a Whole Genome Duplication in the Zizania Genus.</title>
        <authorList>
            <person name="Haas M."/>
            <person name="Kono T."/>
            <person name="Macchietto M."/>
            <person name="Millas R."/>
            <person name="McGilp L."/>
            <person name="Shao M."/>
            <person name="Duquette J."/>
            <person name="Hirsch C.N."/>
            <person name="Kimball J."/>
        </authorList>
    </citation>
    <scope>NUCLEOTIDE SEQUENCE</scope>
    <source>
        <tissue evidence="2">Fresh leaf tissue</tissue>
    </source>
</reference>
<protein>
    <submittedName>
        <fullName evidence="2">Uncharacterized protein</fullName>
    </submittedName>
</protein>
<name>A0A8J5S4W1_ZIZPA</name>
<dbReference type="Proteomes" id="UP000729402">
    <property type="component" value="Unassembled WGS sequence"/>
</dbReference>
<keyword evidence="3" id="KW-1185">Reference proteome</keyword>
<evidence type="ECO:0000313" key="3">
    <source>
        <dbReference type="Proteomes" id="UP000729402"/>
    </source>
</evidence>
<dbReference type="EMBL" id="JAAALK010000288">
    <property type="protein sequence ID" value="KAG8055195.1"/>
    <property type="molecule type" value="Genomic_DNA"/>
</dbReference>
<proteinExistence type="predicted"/>
<comment type="caution">
    <text evidence="2">The sequence shown here is derived from an EMBL/GenBank/DDBJ whole genome shotgun (WGS) entry which is preliminary data.</text>
</comment>
<accession>A0A8J5S4W1</accession>